<evidence type="ECO:0000313" key="14">
    <source>
        <dbReference type="EMBL" id="VDM14111.1"/>
    </source>
</evidence>
<reference evidence="14 15" key="1">
    <citation type="submission" date="2018-11" db="EMBL/GenBank/DDBJ databases">
        <authorList>
            <consortium name="Pathogen Informatics"/>
        </authorList>
    </citation>
    <scope>NUCLEOTIDE SEQUENCE [LARGE SCALE GENOMIC DNA]</scope>
</reference>
<comment type="similarity">
    <text evidence="2">Belongs to the dynein heavy chain family.</text>
</comment>
<keyword evidence="6" id="KW-0067">ATP-binding</keyword>
<dbReference type="PANTHER" id="PTHR45703">
    <property type="entry name" value="DYNEIN HEAVY CHAIN"/>
    <property type="match status" value="1"/>
</dbReference>
<dbReference type="GO" id="GO:0005930">
    <property type="term" value="C:axoneme"/>
    <property type="evidence" value="ECO:0007669"/>
    <property type="project" value="UniProtKB-SubCell"/>
</dbReference>
<evidence type="ECO:0000256" key="3">
    <source>
        <dbReference type="ARBA" id="ARBA00022490"/>
    </source>
</evidence>
<evidence type="ECO:0000256" key="4">
    <source>
        <dbReference type="ARBA" id="ARBA00022701"/>
    </source>
</evidence>
<comment type="subcellular location">
    <subcellularLocation>
        <location evidence="1">Cytoplasm</location>
        <location evidence="1">Cytoskeleton</location>
        <location evidence="1">Cilium axoneme</location>
    </subcellularLocation>
</comment>
<dbReference type="OrthoDB" id="5593012at2759"/>
<evidence type="ECO:0000256" key="11">
    <source>
        <dbReference type="ARBA" id="ARBA00023212"/>
    </source>
</evidence>
<keyword evidence="11" id="KW-0206">Cytoskeleton</keyword>
<evidence type="ECO:0000256" key="5">
    <source>
        <dbReference type="ARBA" id="ARBA00022741"/>
    </source>
</evidence>
<dbReference type="Proteomes" id="UP000270924">
    <property type="component" value="Unassembled WGS sequence"/>
</dbReference>
<dbReference type="InParanoid" id="A0A3P7DVL5"/>
<evidence type="ECO:0000313" key="15">
    <source>
        <dbReference type="Proteomes" id="UP000270924"/>
    </source>
</evidence>
<dbReference type="GO" id="GO:0005524">
    <property type="term" value="F:ATP binding"/>
    <property type="evidence" value="ECO:0007669"/>
    <property type="project" value="UniProtKB-KW"/>
</dbReference>
<dbReference type="GO" id="GO:0007018">
    <property type="term" value="P:microtubule-based movement"/>
    <property type="evidence" value="ECO:0007669"/>
    <property type="project" value="InterPro"/>
</dbReference>
<dbReference type="InterPro" id="IPR027417">
    <property type="entry name" value="P-loop_NTPase"/>
</dbReference>
<gene>
    <name evidence="14" type="ORF">WBA_LOCUS7497</name>
</gene>
<keyword evidence="15" id="KW-1185">Reference proteome</keyword>
<keyword evidence="9" id="KW-0969">Cilium</keyword>
<keyword evidence="4" id="KW-0493">Microtubule</keyword>
<organism evidence="14 15">
    <name type="scientific">Wuchereria bancrofti</name>
    <dbReference type="NCBI Taxonomy" id="6293"/>
    <lineage>
        <taxon>Eukaryota</taxon>
        <taxon>Metazoa</taxon>
        <taxon>Ecdysozoa</taxon>
        <taxon>Nematoda</taxon>
        <taxon>Chromadorea</taxon>
        <taxon>Rhabditida</taxon>
        <taxon>Spirurina</taxon>
        <taxon>Spiruromorpha</taxon>
        <taxon>Filarioidea</taxon>
        <taxon>Onchocercidae</taxon>
        <taxon>Wuchereria</taxon>
    </lineage>
</organism>
<feature type="domain" description="Dynein heavy chain AAA module D4" evidence="13">
    <location>
        <begin position="77"/>
        <end position="281"/>
    </location>
</feature>
<evidence type="ECO:0000256" key="1">
    <source>
        <dbReference type="ARBA" id="ARBA00004430"/>
    </source>
</evidence>
<keyword evidence="7" id="KW-0243">Dynein</keyword>
<evidence type="ECO:0000256" key="12">
    <source>
        <dbReference type="ARBA" id="ARBA00023273"/>
    </source>
</evidence>
<sequence>MLYECRRIFKDRLVNNEHKQKFEDIIRHNLSSATVHSDEDNLYVSSRGTLSITMLKGTPLSMVPRKEYAKLLQQAVNRYGGSLLLAGRAGMGRREAASLVANMHQMPVFSPKLTSSYGIKQFRNDLKMVIQDAAINGKHVVYIIEDYQLLHDAFLQSINSLLSSGDIPGIFAAQEFDSFLVSLREQASQDAFQGDLYSYFIMKVKANLHIILILNVDDTNFSLKCSSNPSLYKECSIIWNEIWNKNALSQLSELILSRHNIKAANDILIAFGQIYHQCPSEIAPPAKYIRFIENYACILNKKRTAIETRSNRLKVLNSCIFKIKRNQNAIIFQLVGLELYIIFKYCAKTN</sequence>
<evidence type="ECO:0000259" key="13">
    <source>
        <dbReference type="Pfam" id="PF12780"/>
    </source>
</evidence>
<name>A0A3P7DVL5_WUCBA</name>
<keyword evidence="12" id="KW-0966">Cell projection</keyword>
<keyword evidence="10" id="KW-0505">Motor protein</keyword>
<dbReference type="GO" id="GO:0045505">
    <property type="term" value="F:dynein intermediate chain binding"/>
    <property type="evidence" value="ECO:0007669"/>
    <property type="project" value="InterPro"/>
</dbReference>
<accession>A0A3P7DVL5</accession>
<evidence type="ECO:0000256" key="8">
    <source>
        <dbReference type="ARBA" id="ARBA00023054"/>
    </source>
</evidence>
<keyword evidence="8" id="KW-0175">Coiled coil</keyword>
<evidence type="ECO:0000256" key="9">
    <source>
        <dbReference type="ARBA" id="ARBA00023069"/>
    </source>
</evidence>
<protein>
    <recommendedName>
        <fullName evidence="13">Dynein heavy chain AAA module D4 domain-containing protein</fullName>
    </recommendedName>
</protein>
<dbReference type="PANTHER" id="PTHR45703:SF22">
    <property type="entry name" value="DYNEIN CYTOPLASMIC 2 HEAVY CHAIN 1"/>
    <property type="match status" value="1"/>
</dbReference>
<dbReference type="GO" id="GO:0030286">
    <property type="term" value="C:dynein complex"/>
    <property type="evidence" value="ECO:0007669"/>
    <property type="project" value="UniProtKB-KW"/>
</dbReference>
<dbReference type="InterPro" id="IPR026983">
    <property type="entry name" value="DHC"/>
</dbReference>
<evidence type="ECO:0000256" key="7">
    <source>
        <dbReference type="ARBA" id="ARBA00023017"/>
    </source>
</evidence>
<keyword evidence="5" id="KW-0547">Nucleotide-binding</keyword>
<keyword evidence="3" id="KW-0963">Cytoplasm</keyword>
<dbReference type="SUPFAM" id="SSF52540">
    <property type="entry name" value="P-loop containing nucleoside triphosphate hydrolases"/>
    <property type="match status" value="1"/>
</dbReference>
<dbReference type="FunFam" id="3.40.50.300:FF:001810">
    <property type="entry name" value="Cytoplasmic dynein 2 heavy chain 1"/>
    <property type="match status" value="1"/>
</dbReference>
<evidence type="ECO:0000256" key="2">
    <source>
        <dbReference type="ARBA" id="ARBA00008887"/>
    </source>
</evidence>
<evidence type="ECO:0000256" key="10">
    <source>
        <dbReference type="ARBA" id="ARBA00023175"/>
    </source>
</evidence>
<proteinExistence type="inferred from homology"/>
<dbReference type="EMBL" id="UYWW01005390">
    <property type="protein sequence ID" value="VDM14111.1"/>
    <property type="molecule type" value="Genomic_DNA"/>
</dbReference>
<dbReference type="Pfam" id="PF12780">
    <property type="entry name" value="AAA_8"/>
    <property type="match status" value="1"/>
</dbReference>
<dbReference type="Gene3D" id="1.20.920.30">
    <property type="match status" value="1"/>
</dbReference>
<dbReference type="GO" id="GO:0005874">
    <property type="term" value="C:microtubule"/>
    <property type="evidence" value="ECO:0007669"/>
    <property type="project" value="UniProtKB-KW"/>
</dbReference>
<dbReference type="Gene3D" id="3.40.50.300">
    <property type="entry name" value="P-loop containing nucleotide triphosphate hydrolases"/>
    <property type="match status" value="1"/>
</dbReference>
<dbReference type="GO" id="GO:0051959">
    <property type="term" value="F:dynein light intermediate chain binding"/>
    <property type="evidence" value="ECO:0007669"/>
    <property type="project" value="InterPro"/>
</dbReference>
<dbReference type="InterPro" id="IPR024317">
    <property type="entry name" value="Dynein_heavy_chain_D4_dom"/>
</dbReference>
<dbReference type="AlphaFoldDB" id="A0A3P7DVL5"/>
<evidence type="ECO:0000256" key="6">
    <source>
        <dbReference type="ARBA" id="ARBA00022840"/>
    </source>
</evidence>